<gene>
    <name evidence="6" type="ORF">WICPIJ_002259</name>
</gene>
<dbReference type="PANTHER" id="PTHR10746">
    <property type="entry name" value="50S RIBOSOMAL PROTEIN L4"/>
    <property type="match status" value="1"/>
</dbReference>
<keyword evidence="7" id="KW-1185">Reference proteome</keyword>
<evidence type="ECO:0000313" key="7">
    <source>
        <dbReference type="Proteomes" id="UP000774326"/>
    </source>
</evidence>
<feature type="region of interest" description="Disordered" evidence="5">
    <location>
        <begin position="82"/>
        <end position="133"/>
    </location>
</feature>
<dbReference type="Proteomes" id="UP000774326">
    <property type="component" value="Unassembled WGS sequence"/>
</dbReference>
<evidence type="ECO:0000256" key="3">
    <source>
        <dbReference type="ARBA" id="ARBA00023274"/>
    </source>
</evidence>
<dbReference type="EMBL" id="JAEUBG010001205">
    <property type="protein sequence ID" value="KAH3686780.1"/>
    <property type="molecule type" value="Genomic_DNA"/>
</dbReference>
<protein>
    <recommendedName>
        <fullName evidence="4">Large ribosomal subunit protein uL4m</fullName>
    </recommendedName>
</protein>
<accession>A0A9P8TQ03</accession>
<evidence type="ECO:0000256" key="1">
    <source>
        <dbReference type="ARBA" id="ARBA00010528"/>
    </source>
</evidence>
<comment type="caution">
    <text evidence="6">The sequence shown here is derived from an EMBL/GenBank/DDBJ whole genome shotgun (WGS) entry which is preliminary data.</text>
</comment>
<keyword evidence="3" id="KW-0687">Ribonucleoprotein</keyword>
<dbReference type="InterPro" id="IPR002136">
    <property type="entry name" value="Ribosomal_uL4"/>
</dbReference>
<reference evidence="6" key="1">
    <citation type="journal article" date="2021" name="Open Biol.">
        <title>Shared evolutionary footprints suggest mitochondrial oxidative damage underlies multiple complex I losses in fungi.</title>
        <authorList>
            <person name="Schikora-Tamarit M.A."/>
            <person name="Marcet-Houben M."/>
            <person name="Nosek J."/>
            <person name="Gabaldon T."/>
        </authorList>
    </citation>
    <scope>NUCLEOTIDE SEQUENCE</scope>
    <source>
        <strain evidence="6">CBS2887</strain>
    </source>
</reference>
<dbReference type="SUPFAM" id="SSF52166">
    <property type="entry name" value="Ribosomal protein L4"/>
    <property type="match status" value="1"/>
</dbReference>
<dbReference type="OrthoDB" id="275876at2759"/>
<dbReference type="PANTHER" id="PTHR10746:SF6">
    <property type="entry name" value="LARGE RIBOSOMAL SUBUNIT PROTEIN UL4M"/>
    <property type="match status" value="1"/>
</dbReference>
<dbReference type="GO" id="GO:1990904">
    <property type="term" value="C:ribonucleoprotein complex"/>
    <property type="evidence" value="ECO:0007669"/>
    <property type="project" value="UniProtKB-KW"/>
</dbReference>
<evidence type="ECO:0000256" key="2">
    <source>
        <dbReference type="ARBA" id="ARBA00022980"/>
    </source>
</evidence>
<sequence>MFSKNLITSISKSGISKLSTATAASGVQIHAQAPPKYILTTLRSFPSLKPQTFQPIPSTFLNQPLRRDILWKAVVFDADNKRVGASNPKGRSDMGYSRKKLLPQKGSGKARSGDRGSPIRHDGGVALARTAPNDHTSDLPKKVYDLALKVGFSDKYRNGALIVVNDKLDFATSDPLATEMFLKKFQLKNEKLLFVVDEECSNMVQSTEKYAKTIDIVDKYALEIKDILNAHKVFIHLDTLQWIANNVEH</sequence>
<dbReference type="InterPro" id="IPR023574">
    <property type="entry name" value="Ribosomal_uL4_dom_sf"/>
</dbReference>
<dbReference type="Pfam" id="PF00573">
    <property type="entry name" value="Ribosomal_L4"/>
    <property type="match status" value="1"/>
</dbReference>
<feature type="compositionally biased region" description="Basic and acidic residues" evidence="5">
    <location>
        <begin position="111"/>
        <end position="123"/>
    </location>
</feature>
<comment type="similarity">
    <text evidence="1">Belongs to the universal ribosomal protein uL4 family.</text>
</comment>
<keyword evidence="2" id="KW-0689">Ribosomal protein</keyword>
<evidence type="ECO:0000256" key="5">
    <source>
        <dbReference type="SAM" id="MobiDB-lite"/>
    </source>
</evidence>
<dbReference type="GO" id="GO:0003735">
    <property type="term" value="F:structural constituent of ribosome"/>
    <property type="evidence" value="ECO:0007669"/>
    <property type="project" value="InterPro"/>
</dbReference>
<evidence type="ECO:0000313" key="6">
    <source>
        <dbReference type="EMBL" id="KAH3686780.1"/>
    </source>
</evidence>
<dbReference type="GO" id="GO:0005840">
    <property type="term" value="C:ribosome"/>
    <property type="evidence" value="ECO:0007669"/>
    <property type="project" value="UniProtKB-KW"/>
</dbReference>
<evidence type="ECO:0000256" key="4">
    <source>
        <dbReference type="ARBA" id="ARBA00040565"/>
    </source>
</evidence>
<dbReference type="Gene3D" id="3.40.1370.10">
    <property type="match status" value="1"/>
</dbReference>
<dbReference type="GO" id="GO:0006412">
    <property type="term" value="P:translation"/>
    <property type="evidence" value="ECO:0007669"/>
    <property type="project" value="InterPro"/>
</dbReference>
<organism evidence="6 7">
    <name type="scientific">Wickerhamomyces pijperi</name>
    <name type="common">Yeast</name>
    <name type="synonym">Pichia pijperi</name>
    <dbReference type="NCBI Taxonomy" id="599730"/>
    <lineage>
        <taxon>Eukaryota</taxon>
        <taxon>Fungi</taxon>
        <taxon>Dikarya</taxon>
        <taxon>Ascomycota</taxon>
        <taxon>Saccharomycotina</taxon>
        <taxon>Saccharomycetes</taxon>
        <taxon>Phaffomycetales</taxon>
        <taxon>Wickerhamomycetaceae</taxon>
        <taxon>Wickerhamomyces</taxon>
    </lineage>
</organism>
<proteinExistence type="inferred from homology"/>
<dbReference type="AlphaFoldDB" id="A0A9P8TQ03"/>
<name>A0A9P8TQ03_WICPI</name>
<dbReference type="InterPro" id="IPR013005">
    <property type="entry name" value="Ribosomal_uL4-like"/>
</dbReference>
<reference evidence="6" key="2">
    <citation type="submission" date="2021-01" db="EMBL/GenBank/DDBJ databases">
        <authorList>
            <person name="Schikora-Tamarit M.A."/>
        </authorList>
    </citation>
    <scope>NUCLEOTIDE SEQUENCE</scope>
    <source>
        <strain evidence="6">CBS2887</strain>
    </source>
</reference>